<evidence type="ECO:0000313" key="3">
    <source>
        <dbReference type="Proteomes" id="UP000244817"/>
    </source>
</evidence>
<organism evidence="2 3">
    <name type="scientific">Thalassorhabdomicrobium marinisediminis</name>
    <dbReference type="NCBI Taxonomy" id="2170577"/>
    <lineage>
        <taxon>Bacteria</taxon>
        <taxon>Pseudomonadati</taxon>
        <taxon>Pseudomonadota</taxon>
        <taxon>Alphaproteobacteria</taxon>
        <taxon>Rhodobacterales</taxon>
        <taxon>Paracoccaceae</taxon>
        <taxon>Thalassorhabdomicrobium</taxon>
    </lineage>
</organism>
<evidence type="ECO:0000313" key="2">
    <source>
        <dbReference type="EMBL" id="PVA05198.1"/>
    </source>
</evidence>
<sequence length="98" mass="11217">MDTQGDSGPEAQKAEFVSRLDCHLFRLRHIRFHDWGIQRAGMQGWERPECQNAGDDRNSTQHIPSYGATAGHGRTYGTTIPTFLKDLFFRSCKITFLE</sequence>
<evidence type="ECO:0000256" key="1">
    <source>
        <dbReference type="SAM" id="MobiDB-lite"/>
    </source>
</evidence>
<gene>
    <name evidence="2" type="ORF">DC363_16335</name>
</gene>
<feature type="compositionally biased region" description="Basic and acidic residues" evidence="1">
    <location>
        <begin position="47"/>
        <end position="59"/>
    </location>
</feature>
<comment type="caution">
    <text evidence="2">The sequence shown here is derived from an EMBL/GenBank/DDBJ whole genome shotgun (WGS) entry which is preliminary data.</text>
</comment>
<keyword evidence="3" id="KW-1185">Reference proteome</keyword>
<name>A0A2T7FSQ3_9RHOB</name>
<reference evidence="2 3" key="1">
    <citation type="submission" date="2018-04" db="EMBL/GenBank/DDBJ databases">
        <title>Pelagivirga bohaiensis gen. nov., sp. nov., a bacterium isolated from the Bohai Sea.</title>
        <authorList>
            <person name="Ji X."/>
        </authorList>
    </citation>
    <scope>NUCLEOTIDE SEQUENCE [LARGE SCALE GENOMIC DNA]</scope>
    <source>
        <strain evidence="2 3">BH-SD16</strain>
    </source>
</reference>
<dbReference type="Proteomes" id="UP000244817">
    <property type="component" value="Unassembled WGS sequence"/>
</dbReference>
<dbReference type="AlphaFoldDB" id="A0A2T7FSQ3"/>
<accession>A0A2T7FSQ3</accession>
<protein>
    <submittedName>
        <fullName evidence="2">Uncharacterized protein</fullName>
    </submittedName>
</protein>
<proteinExistence type="predicted"/>
<dbReference type="EMBL" id="QCYG01000014">
    <property type="protein sequence ID" value="PVA05198.1"/>
    <property type="molecule type" value="Genomic_DNA"/>
</dbReference>
<feature type="region of interest" description="Disordered" evidence="1">
    <location>
        <begin position="47"/>
        <end position="71"/>
    </location>
</feature>